<evidence type="ECO:0000313" key="12">
    <source>
        <dbReference type="EMBL" id="TID29629.1"/>
    </source>
</evidence>
<reference evidence="12 13" key="1">
    <citation type="journal article" date="2019" name="Front. Genet.">
        <title>Whole-Genome Sequencing of the Opportunistic Yeast Pathogen Candida inconspicua Uncovers Its Hybrid Origin.</title>
        <authorList>
            <person name="Mixao V."/>
            <person name="Hansen A.P."/>
            <person name="Saus E."/>
            <person name="Boekhout T."/>
            <person name="Lass-Florl C."/>
            <person name="Gabaldon T."/>
        </authorList>
    </citation>
    <scope>NUCLEOTIDE SEQUENCE [LARGE SCALE GENOMIC DNA]</scope>
    <source>
        <strain evidence="12 13">CBS 180</strain>
    </source>
</reference>
<dbReference type="AlphaFoldDB" id="A0A4T0X2W7"/>
<keyword evidence="4" id="KW-0547">Nucleotide-binding</keyword>
<evidence type="ECO:0000256" key="6">
    <source>
        <dbReference type="ARBA" id="ARBA00022840"/>
    </source>
</evidence>
<evidence type="ECO:0000256" key="8">
    <source>
        <dbReference type="ARBA" id="ARBA00034811"/>
    </source>
</evidence>
<keyword evidence="7" id="KW-0472">Membrane</keyword>
<keyword evidence="5" id="KW-0378">Hydrolase</keyword>
<organism evidence="12 13">
    <name type="scientific">Pichia inconspicua</name>
    <dbReference type="NCBI Taxonomy" id="52247"/>
    <lineage>
        <taxon>Eukaryota</taxon>
        <taxon>Fungi</taxon>
        <taxon>Dikarya</taxon>
        <taxon>Ascomycota</taxon>
        <taxon>Saccharomycotina</taxon>
        <taxon>Pichiomycetes</taxon>
        <taxon>Pichiales</taxon>
        <taxon>Pichiaceae</taxon>
        <taxon>Pichia</taxon>
    </lineage>
</organism>
<dbReference type="OrthoDB" id="5553750at2759"/>
<dbReference type="GO" id="GO:0005524">
    <property type="term" value="F:ATP binding"/>
    <property type="evidence" value="ECO:0007669"/>
    <property type="project" value="UniProtKB-KW"/>
</dbReference>
<comment type="caution">
    <text evidence="12">The sequence shown here is derived from an EMBL/GenBank/DDBJ whole genome shotgun (WGS) entry which is preliminary data.</text>
</comment>
<dbReference type="Pfam" id="PF23315">
    <property type="entry name" value="PEX6_4th"/>
    <property type="match status" value="1"/>
</dbReference>
<evidence type="ECO:0000256" key="3">
    <source>
        <dbReference type="ARBA" id="ARBA00022593"/>
    </source>
</evidence>
<evidence type="ECO:0000256" key="7">
    <source>
        <dbReference type="ARBA" id="ARBA00023136"/>
    </source>
</evidence>
<evidence type="ECO:0000313" key="13">
    <source>
        <dbReference type="Proteomes" id="UP000307173"/>
    </source>
</evidence>
<dbReference type="Pfam" id="PF00004">
    <property type="entry name" value="AAA"/>
    <property type="match status" value="2"/>
</dbReference>
<accession>A0A4T0X2W7</accession>
<keyword evidence="13" id="KW-1185">Reference proteome</keyword>
<dbReference type="SUPFAM" id="SSF52540">
    <property type="entry name" value="P-loop containing nucleoside triphosphate hydrolases"/>
    <property type="match status" value="2"/>
</dbReference>
<dbReference type="CDD" id="cd19527">
    <property type="entry name" value="RecA-like_PEX6_r2"/>
    <property type="match status" value="1"/>
</dbReference>
<dbReference type="GO" id="GO:0005829">
    <property type="term" value="C:cytosol"/>
    <property type="evidence" value="ECO:0007669"/>
    <property type="project" value="TreeGrafter"/>
</dbReference>
<sequence>MTVKTVDLSLCLDLHSNFETIALNRQLYQQLFQETPETTTDNQNYISVRFIGSDALLSTNIYPIIFKDKLGNNEVELHSVTFLEKYGTNFTIEKAVINPVHKVPTLTHVCIAFPSEIYNILQTKSQDHIYQILCEERGCYRNLLVRLGDIFPTLNGKVVYTEPYQQGFIDKHTSLTVVKAHETHVCSKHRRERTLILKGLPKGEFVEMDVASIDSISLKQFTRASEIIPEFFFEDETMFTALPFDIFQTLSCFSGDIVKVSAFNYEAYVRVFPFREPSNFPDKIHISPSLSIFLGNPNNVKVSSFESTLYHKLSDAVPMAQSVNIARLSTPINLDKSLQPLVLANLKTYFETAHRIVRSGQIIPIPLDTNLAITLNHTYSELDVYPEVIPEGLSDSIAWFKITESFYKDKVSGNLLPVMPGKPYFVNSQKTTMIQSGLAPLDIDDTIISNVKRFFKIDELFPYTNVTLPGSKVTFSYAKSLRKIYETAIKTRDKININTTVLLTSSTRFVGKSHLVKSLAEKYGYSVVELHGFEIMNSAMNSLGVTIGIMRGKLDRIVDSCSNVTILLKDIDALCKNGDDQQHDQKNSDELISLQVSELIEQYTSKGAIFIATTNNPDGLNDHVRSMMKFELEVTIPTEAERNEILSYLLHFKLNQSSNENYKIDADVNINALALQTAALTPNDLHYVVDRAKICAYNRVKKESNAMNVSIRELNDFNSGFIIIKTTDFEESINKARNKFSDSIGAPRIPNVKWEDVGGLEIVKNEILDTIEMPLKHPELFGSGMKKRSGLLFYGPPGTGKTLLAKAIATNFSLNFFSVKGPELLNMYIGESEANVRRVFQKARDAKPCVIFFDELDSVAPRRGNQGDSGGVMDRIVSQLLAELDGMSGSDDGDGVFVVGASNRPDLLDEALLRPGRFDKMLYLGIPDTHDKQTKIIEALSRKFDLDSGVDLQSVGDSCPLNFTGADFYALCSDAMLNAMIRTATEVDEKLSNYNISRNSDQQLNLRQWFDKVATDDDIKVVVKSEDFNKARKNLVASVSTEELAHYLRVKENFEGAKK</sequence>
<feature type="domain" description="AAA+ ATPase" evidence="11">
    <location>
        <begin position="497"/>
        <end position="638"/>
    </location>
</feature>
<proteinExistence type="inferred from homology"/>
<evidence type="ECO:0000256" key="1">
    <source>
        <dbReference type="ARBA" id="ARBA00004170"/>
    </source>
</evidence>
<evidence type="ECO:0000256" key="10">
    <source>
        <dbReference type="ARBA" id="ARBA00048778"/>
    </source>
</evidence>
<evidence type="ECO:0000256" key="5">
    <source>
        <dbReference type="ARBA" id="ARBA00022801"/>
    </source>
</evidence>
<evidence type="ECO:0000256" key="4">
    <source>
        <dbReference type="ARBA" id="ARBA00022741"/>
    </source>
</evidence>
<dbReference type="PANTHER" id="PTHR23077">
    <property type="entry name" value="AAA-FAMILY ATPASE"/>
    <property type="match status" value="1"/>
</dbReference>
<protein>
    <recommendedName>
        <fullName evidence="8">Peroxisomal ATPase PEX6</fullName>
    </recommendedName>
    <alternativeName>
        <fullName evidence="9">Peroxin-6</fullName>
    </alternativeName>
</protein>
<dbReference type="InterPro" id="IPR027417">
    <property type="entry name" value="P-loop_NTPase"/>
</dbReference>
<dbReference type="InterPro" id="IPR047533">
    <property type="entry name" value="RecA-like_PEX6_r2"/>
</dbReference>
<dbReference type="GO" id="GO:0016558">
    <property type="term" value="P:protein import into peroxisome matrix"/>
    <property type="evidence" value="ECO:0007669"/>
    <property type="project" value="TreeGrafter"/>
</dbReference>
<dbReference type="InterPro" id="IPR003959">
    <property type="entry name" value="ATPase_AAA_core"/>
</dbReference>
<dbReference type="Gene3D" id="3.40.50.300">
    <property type="entry name" value="P-loop containing nucleotide triphosphate hydrolases"/>
    <property type="match status" value="2"/>
</dbReference>
<name>A0A4T0X2W7_9ASCO</name>
<comment type="subcellular location">
    <subcellularLocation>
        <location evidence="1">Membrane</location>
        <topology evidence="1">Peripheral membrane protein</topology>
    </subcellularLocation>
</comment>
<dbReference type="InterPro" id="IPR056995">
    <property type="entry name" value="PEX6_4th_dom"/>
</dbReference>
<dbReference type="InterPro" id="IPR003593">
    <property type="entry name" value="AAA+_ATPase"/>
</dbReference>
<dbReference type="STRING" id="52247.A0A4T0X2W7"/>
<dbReference type="FunFam" id="1.10.8.60:FF:000039">
    <property type="entry name" value="peroxisome biogenesis factor 6"/>
    <property type="match status" value="1"/>
</dbReference>
<dbReference type="EMBL" id="SELW01000280">
    <property type="protein sequence ID" value="TID29629.1"/>
    <property type="molecule type" value="Genomic_DNA"/>
</dbReference>
<dbReference type="InterPro" id="IPR050168">
    <property type="entry name" value="AAA_ATPase_domain"/>
</dbReference>
<dbReference type="PANTHER" id="PTHR23077:SF9">
    <property type="entry name" value="PEROXISOMAL ATPASE PEX6"/>
    <property type="match status" value="1"/>
</dbReference>
<gene>
    <name evidence="12" type="ORF">CANINC_001748</name>
</gene>
<evidence type="ECO:0000259" key="11">
    <source>
        <dbReference type="SMART" id="SM00382"/>
    </source>
</evidence>
<comment type="catalytic activity">
    <reaction evidence="10">
        <text>ATP + H2O = ADP + phosphate + H(+)</text>
        <dbReference type="Rhea" id="RHEA:13065"/>
        <dbReference type="ChEBI" id="CHEBI:15377"/>
        <dbReference type="ChEBI" id="CHEBI:15378"/>
        <dbReference type="ChEBI" id="CHEBI:30616"/>
        <dbReference type="ChEBI" id="CHEBI:43474"/>
        <dbReference type="ChEBI" id="CHEBI:456216"/>
    </reaction>
    <physiologicalReaction direction="left-to-right" evidence="10">
        <dbReference type="Rhea" id="RHEA:13066"/>
    </physiologicalReaction>
</comment>
<dbReference type="Proteomes" id="UP000307173">
    <property type="component" value="Unassembled WGS sequence"/>
</dbReference>
<dbReference type="GO" id="GO:0016887">
    <property type="term" value="F:ATP hydrolysis activity"/>
    <property type="evidence" value="ECO:0007669"/>
    <property type="project" value="InterPro"/>
</dbReference>
<evidence type="ECO:0000256" key="9">
    <source>
        <dbReference type="ARBA" id="ARBA00034920"/>
    </source>
</evidence>
<dbReference type="Gene3D" id="1.10.8.60">
    <property type="match status" value="2"/>
</dbReference>
<keyword evidence="3" id="KW-0962">Peroxisome biogenesis</keyword>
<dbReference type="PROSITE" id="PS00674">
    <property type="entry name" value="AAA"/>
    <property type="match status" value="1"/>
</dbReference>
<dbReference type="FunFam" id="3.40.50.300:FF:000109">
    <property type="entry name" value="Peroxisomal biogenesis factor 6"/>
    <property type="match status" value="1"/>
</dbReference>
<feature type="domain" description="AAA+ ATPase" evidence="11">
    <location>
        <begin position="787"/>
        <end position="928"/>
    </location>
</feature>
<dbReference type="SMART" id="SM00382">
    <property type="entry name" value="AAA"/>
    <property type="match status" value="2"/>
</dbReference>
<evidence type="ECO:0000256" key="2">
    <source>
        <dbReference type="ARBA" id="ARBA00006914"/>
    </source>
</evidence>
<dbReference type="InterPro" id="IPR003960">
    <property type="entry name" value="ATPase_AAA_CS"/>
</dbReference>
<keyword evidence="6" id="KW-0067">ATP-binding</keyword>
<dbReference type="GO" id="GO:0005778">
    <property type="term" value="C:peroxisomal membrane"/>
    <property type="evidence" value="ECO:0007669"/>
    <property type="project" value="TreeGrafter"/>
</dbReference>
<comment type="similarity">
    <text evidence="2">Belongs to the AAA ATPase family.</text>
</comment>